<comment type="function">
    <text evidence="1">Catalyzes the aldol condensation of dihydroxyacetone phosphate (DHAP or glycerone-phosphate) with glyceraldehyde 3-phosphate (G3P) to form fructose 1,6-bisphosphate (FBP) in gluconeogenesis and the reverse reaction in glycolysis.</text>
</comment>
<dbReference type="Pfam" id="PF01116">
    <property type="entry name" value="F_bP_aldolase"/>
    <property type="match status" value="1"/>
</dbReference>
<evidence type="ECO:0000313" key="3">
    <source>
        <dbReference type="Proteomes" id="UP001590951"/>
    </source>
</evidence>
<dbReference type="PANTHER" id="PTHR30304">
    <property type="entry name" value="D-TAGATOSE-1,6-BISPHOSPHATE ALDOLASE"/>
    <property type="match status" value="1"/>
</dbReference>
<accession>A0ABR4BIJ5</accession>
<dbReference type="EMBL" id="JBHFEH010000005">
    <property type="protein sequence ID" value="KAL2057480.1"/>
    <property type="molecule type" value="Genomic_DNA"/>
</dbReference>
<comment type="cofactor">
    <cofactor evidence="1">
        <name>Zn(2+)</name>
        <dbReference type="ChEBI" id="CHEBI:29105"/>
    </cofactor>
    <text evidence="1">Binds 2 Zn(2+) ions per subunit. One is catalytic and the other provides a structural contribution.</text>
</comment>
<name>A0ABR4BIJ5_9LECA</name>
<dbReference type="InterPro" id="IPR000771">
    <property type="entry name" value="FBA_II"/>
</dbReference>
<gene>
    <name evidence="2" type="ORF">ABVK25_002533</name>
</gene>
<comment type="caution">
    <text evidence="2">The sequence shown here is derived from an EMBL/GenBank/DDBJ whole genome shotgun (WGS) entry which is preliminary data.</text>
</comment>
<comment type="similarity">
    <text evidence="1">Belongs to the class II fructose-bisphosphate aldolase family.</text>
</comment>
<comment type="catalytic activity">
    <reaction evidence="1">
        <text>beta-D-fructose 1,6-bisphosphate = D-glyceraldehyde 3-phosphate + dihydroxyacetone phosphate</text>
        <dbReference type="Rhea" id="RHEA:14729"/>
        <dbReference type="ChEBI" id="CHEBI:32966"/>
        <dbReference type="ChEBI" id="CHEBI:57642"/>
        <dbReference type="ChEBI" id="CHEBI:59776"/>
        <dbReference type="EC" id="4.1.2.13"/>
    </reaction>
</comment>
<dbReference type="EC" id="4.1.2.13" evidence="1"/>
<sequence length="296" mass="32182">MADARPAKKQKMDLKENKASIILAKAAVGGYGIPGVCVYNLEGILATVRAASVKSSPAMLLLFPWAQTYSSTLLATAAAEAARTASVPITVHLDHAQSPYAIHEAADTGCYDSIMVDMSHHEKEENLRLTRELTEYCHERGIVTEAEPGRITGGEDGVMDTAELEAVMTSPEEAREFVNTGIDWLAPAFGNVHGNYGPRGIQLEYERLNEINEAVGKDVRIALHGTDGFDDAIFAKCIKGGITKVNINKFMNRRYMDVQNENHGKLGLTQLMEEGTRVMQEAVEECIDQLGSAGKA</sequence>
<keyword evidence="1" id="KW-0862">Zinc</keyword>
<keyword evidence="1" id="KW-0324">Glycolysis</keyword>
<dbReference type="Proteomes" id="UP001590951">
    <property type="component" value="Unassembled WGS sequence"/>
</dbReference>
<keyword evidence="3" id="KW-1185">Reference proteome</keyword>
<dbReference type="InterPro" id="IPR013785">
    <property type="entry name" value="Aldolase_TIM"/>
</dbReference>
<evidence type="ECO:0000313" key="2">
    <source>
        <dbReference type="EMBL" id="KAL2057480.1"/>
    </source>
</evidence>
<comment type="pathway">
    <text evidence="1">Carbohydrate degradation; glycolysis; D-glyceraldehyde 3-phosphate and glycerone phosphate from D-glucose: step 4/4.</text>
</comment>
<keyword evidence="1" id="KW-0456">Lyase</keyword>
<dbReference type="Gene3D" id="3.20.20.70">
    <property type="entry name" value="Aldolase class I"/>
    <property type="match status" value="1"/>
</dbReference>
<organism evidence="2 3">
    <name type="scientific">Lepraria finkii</name>
    <dbReference type="NCBI Taxonomy" id="1340010"/>
    <lineage>
        <taxon>Eukaryota</taxon>
        <taxon>Fungi</taxon>
        <taxon>Dikarya</taxon>
        <taxon>Ascomycota</taxon>
        <taxon>Pezizomycotina</taxon>
        <taxon>Lecanoromycetes</taxon>
        <taxon>OSLEUM clade</taxon>
        <taxon>Lecanoromycetidae</taxon>
        <taxon>Lecanorales</taxon>
        <taxon>Lecanorineae</taxon>
        <taxon>Stereocaulaceae</taxon>
        <taxon>Lepraria</taxon>
    </lineage>
</organism>
<dbReference type="SUPFAM" id="SSF51569">
    <property type="entry name" value="Aldolase"/>
    <property type="match status" value="1"/>
</dbReference>
<protein>
    <recommendedName>
        <fullName evidence="1">Fructose-bisphosphate aldolase</fullName>
        <shortName evidence="1">FBP aldolase</shortName>
        <ecNumber evidence="1">4.1.2.13</ecNumber>
    </recommendedName>
</protein>
<dbReference type="PROSITE" id="PS00602">
    <property type="entry name" value="ALDOLASE_CLASS_II_1"/>
    <property type="match status" value="1"/>
</dbReference>
<dbReference type="PIRSF" id="PIRSF001359">
    <property type="entry name" value="F_bP_aldolase_II"/>
    <property type="match status" value="1"/>
</dbReference>
<dbReference type="CDD" id="cd00947">
    <property type="entry name" value="TBP_aldolase_IIB"/>
    <property type="match status" value="1"/>
</dbReference>
<dbReference type="PANTHER" id="PTHR30304:SF0">
    <property type="entry name" value="D-TAGATOSE-1,6-BISPHOSPHATE ALDOLASE SUBUNIT GATY-RELATED"/>
    <property type="match status" value="1"/>
</dbReference>
<proteinExistence type="inferred from homology"/>
<reference evidence="2 3" key="1">
    <citation type="submission" date="2024-09" db="EMBL/GenBank/DDBJ databases">
        <title>Rethinking Asexuality: The Enigmatic Case of Functional Sexual Genes in Lepraria (Stereocaulaceae).</title>
        <authorList>
            <person name="Doellman M."/>
            <person name="Sun Y."/>
            <person name="Barcenas-Pena A."/>
            <person name="Lumbsch H.T."/>
            <person name="Grewe F."/>
        </authorList>
    </citation>
    <scope>NUCLEOTIDE SEQUENCE [LARGE SCALE GENOMIC DNA]</scope>
    <source>
        <strain evidence="2 3">Grewe 0041</strain>
    </source>
</reference>
<dbReference type="InterPro" id="IPR050246">
    <property type="entry name" value="Class_II_FBP_aldolase"/>
</dbReference>
<evidence type="ECO:0000256" key="1">
    <source>
        <dbReference type="RuleBase" id="RU366023"/>
    </source>
</evidence>
<keyword evidence="1" id="KW-0479">Metal-binding</keyword>